<gene>
    <name evidence="1" type="ORF">PAPOLLO_LOCUS16053</name>
</gene>
<dbReference type="AlphaFoldDB" id="A0A8S3XC52"/>
<dbReference type="EMBL" id="CAJQZP010001060">
    <property type="protein sequence ID" value="CAG5013986.1"/>
    <property type="molecule type" value="Genomic_DNA"/>
</dbReference>
<accession>A0A8S3XC52</accession>
<evidence type="ECO:0000313" key="2">
    <source>
        <dbReference type="Proteomes" id="UP000691718"/>
    </source>
</evidence>
<dbReference type="Proteomes" id="UP000691718">
    <property type="component" value="Unassembled WGS sequence"/>
</dbReference>
<organism evidence="1 2">
    <name type="scientific">Parnassius apollo</name>
    <name type="common">Apollo butterfly</name>
    <name type="synonym">Papilio apollo</name>
    <dbReference type="NCBI Taxonomy" id="110799"/>
    <lineage>
        <taxon>Eukaryota</taxon>
        <taxon>Metazoa</taxon>
        <taxon>Ecdysozoa</taxon>
        <taxon>Arthropoda</taxon>
        <taxon>Hexapoda</taxon>
        <taxon>Insecta</taxon>
        <taxon>Pterygota</taxon>
        <taxon>Neoptera</taxon>
        <taxon>Endopterygota</taxon>
        <taxon>Lepidoptera</taxon>
        <taxon>Glossata</taxon>
        <taxon>Ditrysia</taxon>
        <taxon>Papilionoidea</taxon>
        <taxon>Papilionidae</taxon>
        <taxon>Parnassiinae</taxon>
        <taxon>Parnassini</taxon>
        <taxon>Parnassius</taxon>
        <taxon>Parnassius</taxon>
    </lineage>
</organism>
<sequence length="151" mass="17946">MKTNHSSCQQHNIRLENLKIQRIFKNYWLLYTTKDLIITEHCPEHVQKYHVQGTYMMIPNQECRTQVGDTFINAPRYLAIIKLQLPTIEMPTVREDDIKKEAKQLDLRNMDFSDIKELINSAKFSDNEINTKFLVTREISVWTKLQVYISL</sequence>
<keyword evidence="2" id="KW-1185">Reference proteome</keyword>
<reference evidence="1" key="1">
    <citation type="submission" date="2021-04" db="EMBL/GenBank/DDBJ databases">
        <authorList>
            <person name="Tunstrom K."/>
        </authorList>
    </citation>
    <scope>NUCLEOTIDE SEQUENCE</scope>
</reference>
<evidence type="ECO:0000313" key="1">
    <source>
        <dbReference type="EMBL" id="CAG5013986.1"/>
    </source>
</evidence>
<name>A0A8S3XC52_PARAO</name>
<dbReference type="OrthoDB" id="7477382at2759"/>
<protein>
    <submittedName>
        <fullName evidence="1">(apollo) hypothetical protein</fullName>
    </submittedName>
</protein>
<proteinExistence type="predicted"/>
<comment type="caution">
    <text evidence="1">The sequence shown here is derived from an EMBL/GenBank/DDBJ whole genome shotgun (WGS) entry which is preliminary data.</text>
</comment>